<feature type="region of interest" description="Disordered" evidence="2">
    <location>
        <begin position="300"/>
        <end position="344"/>
    </location>
</feature>
<feature type="compositionally biased region" description="Pro residues" evidence="2">
    <location>
        <begin position="57"/>
        <end position="74"/>
    </location>
</feature>
<dbReference type="Proteomes" id="UP000214646">
    <property type="component" value="Unassembled WGS sequence"/>
</dbReference>
<evidence type="ECO:0000256" key="1">
    <source>
        <dbReference type="RuleBase" id="RU004003"/>
    </source>
</evidence>
<feature type="region of interest" description="Disordered" evidence="2">
    <location>
        <begin position="678"/>
        <end position="698"/>
    </location>
</feature>
<accession>A0A225D0X6</accession>
<feature type="domain" description="Pilus formation protein N-terminal" evidence="4">
    <location>
        <begin position="165"/>
        <end position="239"/>
    </location>
</feature>
<gene>
    <name evidence="5" type="ORF">FRUB_09412</name>
</gene>
<dbReference type="PRINTS" id="PR00811">
    <property type="entry name" value="BCTERIALGSPD"/>
</dbReference>
<dbReference type="GO" id="GO:0015627">
    <property type="term" value="C:type II protein secretion system complex"/>
    <property type="evidence" value="ECO:0007669"/>
    <property type="project" value="TreeGrafter"/>
</dbReference>
<dbReference type="InterPro" id="IPR050810">
    <property type="entry name" value="Bact_Secretion_Sys_Channel"/>
</dbReference>
<dbReference type="EMBL" id="NIDE01000018">
    <property type="protein sequence ID" value="OWK35251.1"/>
    <property type="molecule type" value="Genomic_DNA"/>
</dbReference>
<dbReference type="InterPro" id="IPR004846">
    <property type="entry name" value="T2SS/T3SS_dom"/>
</dbReference>
<keyword evidence="6" id="KW-1185">Reference proteome</keyword>
<evidence type="ECO:0000313" key="5">
    <source>
        <dbReference type="EMBL" id="OWK35251.1"/>
    </source>
</evidence>
<proteinExistence type="inferred from homology"/>
<dbReference type="Pfam" id="PF00263">
    <property type="entry name" value="Secretin"/>
    <property type="match status" value="1"/>
</dbReference>
<dbReference type="InterPro" id="IPR001775">
    <property type="entry name" value="GspD/PilQ"/>
</dbReference>
<organism evidence="5 6">
    <name type="scientific">Fimbriiglobus ruber</name>
    <dbReference type="NCBI Taxonomy" id="1908690"/>
    <lineage>
        <taxon>Bacteria</taxon>
        <taxon>Pseudomonadati</taxon>
        <taxon>Planctomycetota</taxon>
        <taxon>Planctomycetia</taxon>
        <taxon>Gemmatales</taxon>
        <taxon>Gemmataceae</taxon>
        <taxon>Fimbriiglobus</taxon>
    </lineage>
</organism>
<feature type="compositionally biased region" description="Pro residues" evidence="2">
    <location>
        <begin position="687"/>
        <end position="698"/>
    </location>
</feature>
<name>A0A225D0X6_9BACT</name>
<evidence type="ECO:0000259" key="4">
    <source>
        <dbReference type="Pfam" id="PF13629"/>
    </source>
</evidence>
<sequence length="698" mass="73212">MGWGFKGLLLLLVVGLTAARGGTNSDRLLQATSPLASPPPGRLAPVPRQERGSTTPPADPPAYLPPTPAAPGPRPDGGNPTVPADPPAGLPIPVAPGPRPDGGTTTPPADPPAGFLLAPRQIPTGRDRIRLPRMGTELGGTPIPTPGDLEEQNLFVDRIVDPRLTLDLIEGRSRLIMLKAIPTQTQIADDTVASFRLLQPNGTQLTIIGRKPGLTVLNLWFADPKNKGKERILSYMVRVLPDPEAKERAESVYKALEIEINRAFPNSRVRLSLVGDKLMVSGQAHDIQEATQILQIARANAPGGGGTGTGTAGDGTRPPGGPAGRVPLSSLTPTTNPLDPLRPDPTPGLEDYQTAGGPMVINHLRVPGEQQVMIQVVVAEVNRAAARSIGLDFSIFNKAGTMVFGQLTGGLTSAASATAANTQNAGTGGIANLPANLSNGQVSLAINALRTLNYARSLAQPNLTAMNGQTATFLAGGQFPVPVIGGFGATANGAGLQGVQFVPYGVQLSFTPIVTDRDRIRLSLGATVSTRDNSGAATVGGTNVPALNTRTFSTTVEFRPGQTLAVAGLIQMNLGATANRVPLVGDLPIIGRAASFQQITAGEQELVVLITPVLVHPMDPYEVPPALPGSDITEPGDIEFYLLGRLEGRRTYDYRSTVRTDIHRMLRYRRCEEAYIVGPTGHSEPPAASPPYPGTGKR</sequence>
<dbReference type="AlphaFoldDB" id="A0A225D0X6"/>
<reference evidence="6" key="1">
    <citation type="submission" date="2017-06" db="EMBL/GenBank/DDBJ databases">
        <title>Genome analysis of Fimbriiglobus ruber SP5, the first member of the order Planctomycetales with confirmed chitinolytic capability.</title>
        <authorList>
            <person name="Ravin N.V."/>
            <person name="Rakitin A.L."/>
            <person name="Ivanova A.A."/>
            <person name="Beletsky A.V."/>
            <person name="Kulichevskaya I.S."/>
            <person name="Mardanov A.V."/>
            <person name="Dedysh S.N."/>
        </authorList>
    </citation>
    <scope>NUCLEOTIDE SEQUENCE [LARGE SCALE GENOMIC DNA]</scope>
    <source>
        <strain evidence="6">SP5</strain>
    </source>
</reference>
<dbReference type="PANTHER" id="PTHR30332">
    <property type="entry name" value="PROBABLE GENERAL SECRETION PATHWAY PROTEIN D"/>
    <property type="match status" value="1"/>
</dbReference>
<evidence type="ECO:0000256" key="2">
    <source>
        <dbReference type="SAM" id="MobiDB-lite"/>
    </source>
</evidence>
<comment type="similarity">
    <text evidence="1">Belongs to the bacterial secretin family.</text>
</comment>
<evidence type="ECO:0000313" key="6">
    <source>
        <dbReference type="Proteomes" id="UP000214646"/>
    </source>
</evidence>
<evidence type="ECO:0000259" key="3">
    <source>
        <dbReference type="Pfam" id="PF00263"/>
    </source>
</evidence>
<dbReference type="InterPro" id="IPR032789">
    <property type="entry name" value="T2SS-T3SS_pil_N"/>
</dbReference>
<dbReference type="GO" id="GO:0009306">
    <property type="term" value="P:protein secretion"/>
    <property type="evidence" value="ECO:0007669"/>
    <property type="project" value="InterPro"/>
</dbReference>
<dbReference type="Pfam" id="PF13629">
    <property type="entry name" value="T2SS-T3SS_pil_N"/>
    <property type="match status" value="1"/>
</dbReference>
<feature type="domain" description="Type II/III secretion system secretin-like" evidence="3">
    <location>
        <begin position="448"/>
        <end position="615"/>
    </location>
</feature>
<feature type="compositionally biased region" description="Pro residues" evidence="2">
    <location>
        <begin position="83"/>
        <end position="99"/>
    </location>
</feature>
<dbReference type="PANTHER" id="PTHR30332:SF17">
    <property type="entry name" value="TYPE IV PILIATION SYSTEM PROTEIN DR_0774-RELATED"/>
    <property type="match status" value="1"/>
</dbReference>
<feature type="compositionally biased region" description="Gly residues" evidence="2">
    <location>
        <begin position="302"/>
        <end position="313"/>
    </location>
</feature>
<protein>
    <submittedName>
        <fullName evidence="5">Type II/IV secretion system secretin RcpA/CpaC, associated with Flp pilus assembly</fullName>
    </submittedName>
</protein>
<feature type="region of interest" description="Disordered" evidence="2">
    <location>
        <begin position="29"/>
        <end position="119"/>
    </location>
</feature>
<comment type="caution">
    <text evidence="5">The sequence shown here is derived from an EMBL/GenBank/DDBJ whole genome shotgun (WGS) entry which is preliminary data.</text>
</comment>